<dbReference type="Proteomes" id="UP000217199">
    <property type="component" value="Unassembled WGS sequence"/>
</dbReference>
<comment type="caution">
    <text evidence="10">The sequence shown here is derived from an EMBL/GenBank/DDBJ whole genome shotgun (WGS) entry which is preliminary data.</text>
</comment>
<evidence type="ECO:0000256" key="2">
    <source>
        <dbReference type="ARBA" id="ARBA00004496"/>
    </source>
</evidence>
<dbReference type="Gene3D" id="3.30.230.70">
    <property type="entry name" value="GHMP Kinase, N-terminal domain"/>
    <property type="match status" value="1"/>
</dbReference>
<keyword evidence="4" id="KW-0963">Cytoplasm</keyword>
<dbReference type="GO" id="GO:0000176">
    <property type="term" value="C:nuclear exosome (RNase complex)"/>
    <property type="evidence" value="ECO:0007669"/>
    <property type="project" value="TreeGrafter"/>
</dbReference>
<dbReference type="SUPFAM" id="SSF55666">
    <property type="entry name" value="Ribonuclease PH domain 2-like"/>
    <property type="match status" value="1"/>
</dbReference>
<dbReference type="GO" id="GO:0016075">
    <property type="term" value="P:rRNA catabolic process"/>
    <property type="evidence" value="ECO:0007669"/>
    <property type="project" value="TreeGrafter"/>
</dbReference>
<dbReference type="FunCoup" id="A0A286UHH2">
    <property type="interactions" value="615"/>
</dbReference>
<dbReference type="GO" id="GO:0034476">
    <property type="term" value="P:U5 snRNA 3'-end processing"/>
    <property type="evidence" value="ECO:0007669"/>
    <property type="project" value="TreeGrafter"/>
</dbReference>
<evidence type="ECO:0000256" key="4">
    <source>
        <dbReference type="ARBA" id="ARBA00022490"/>
    </source>
</evidence>
<dbReference type="PANTHER" id="PTHR11097:SF14">
    <property type="entry name" value="EXOSOME COMPLEX COMPONENT RRP45"/>
    <property type="match status" value="1"/>
</dbReference>
<keyword evidence="5" id="KW-0694">RNA-binding</keyword>
<accession>A0A286UHH2</accession>
<dbReference type="InParanoid" id="A0A286UHH2"/>
<dbReference type="GO" id="GO:0000177">
    <property type="term" value="C:cytoplasmic exosome (RNase complex)"/>
    <property type="evidence" value="ECO:0007669"/>
    <property type="project" value="TreeGrafter"/>
</dbReference>
<dbReference type="InterPro" id="IPR036345">
    <property type="entry name" value="ExoRNase_PH_dom2_sf"/>
</dbReference>
<dbReference type="AlphaFoldDB" id="A0A286UHH2"/>
<evidence type="ECO:0000256" key="7">
    <source>
        <dbReference type="SAM" id="MobiDB-lite"/>
    </source>
</evidence>
<evidence type="ECO:0000313" key="10">
    <source>
        <dbReference type="EMBL" id="PAV19080.1"/>
    </source>
</evidence>
<comment type="subcellular location">
    <subcellularLocation>
        <location evidence="2">Cytoplasm</location>
    </subcellularLocation>
    <subcellularLocation>
        <location evidence="1">Nucleus</location>
    </subcellularLocation>
</comment>
<gene>
    <name evidence="10" type="ORF">PNOK_0592400</name>
</gene>
<comment type="similarity">
    <text evidence="3">Belongs to the RNase PH family.</text>
</comment>
<feature type="region of interest" description="Disordered" evidence="7">
    <location>
        <begin position="214"/>
        <end position="236"/>
    </location>
</feature>
<dbReference type="OrthoDB" id="10264038at2759"/>
<evidence type="ECO:0000256" key="5">
    <source>
        <dbReference type="ARBA" id="ARBA00022884"/>
    </source>
</evidence>
<dbReference type="GO" id="GO:0034473">
    <property type="term" value="P:U1 snRNA 3'-end processing"/>
    <property type="evidence" value="ECO:0007669"/>
    <property type="project" value="TreeGrafter"/>
</dbReference>
<dbReference type="GO" id="GO:0071038">
    <property type="term" value="P:TRAMP-dependent tRNA surveillance pathway"/>
    <property type="evidence" value="ECO:0007669"/>
    <property type="project" value="TreeGrafter"/>
</dbReference>
<evidence type="ECO:0000259" key="9">
    <source>
        <dbReference type="Pfam" id="PF03725"/>
    </source>
</evidence>
<dbReference type="GO" id="GO:0034475">
    <property type="term" value="P:U4 snRNA 3'-end processing"/>
    <property type="evidence" value="ECO:0007669"/>
    <property type="project" value="TreeGrafter"/>
</dbReference>
<dbReference type="InterPro" id="IPR020568">
    <property type="entry name" value="Ribosomal_Su5_D2-typ_SF"/>
</dbReference>
<evidence type="ECO:0000256" key="3">
    <source>
        <dbReference type="ARBA" id="ARBA00006678"/>
    </source>
</evidence>
<dbReference type="GO" id="GO:0000467">
    <property type="term" value="P:exonucleolytic trimming to generate mature 3'-end of 5.8S rRNA from tricistronic rRNA transcript (SSU-rRNA, 5.8S rRNA, LSU-rRNA)"/>
    <property type="evidence" value="ECO:0007669"/>
    <property type="project" value="TreeGrafter"/>
</dbReference>
<evidence type="ECO:0000259" key="8">
    <source>
        <dbReference type="Pfam" id="PF01138"/>
    </source>
</evidence>
<proteinExistence type="inferred from homology"/>
<feature type="domain" description="Exoribonuclease phosphorolytic" evidence="8">
    <location>
        <begin position="37"/>
        <end position="168"/>
    </location>
</feature>
<sequence>MRPSSPSLPERDFTLEALKQGNGKEPLRLDGRKPLDIRPIEFTFGPELGWVEMSLGKTRVLAQVDAKMVKPPEERPLEGILTIHSEISPMASSDFEIGRASEEEVLITRMLEKVIRRSDAVDKESLCILAGQRVWHLRLTLHFLADAGNMMDCACLAGIVALKHFRRPEVEVIGDEVTVFPPLERAPVPLAMHHTPICLTFAYLTPPPSHSSSSFASTSISQKDANQSAPSASPATIIPPILDPSRLEQTLSTGTLSLALTAQRELCVVQKAGGVPIAPDEVLELMGIAIEKVKYLEELVETKLKLDWRQRVVEGVLTTIITSTYGKDEDS</sequence>
<dbReference type="InterPro" id="IPR050590">
    <property type="entry name" value="Exosome_comp_Rrp42_subfam"/>
</dbReference>
<dbReference type="SUPFAM" id="SSF54211">
    <property type="entry name" value="Ribosomal protein S5 domain 2-like"/>
    <property type="match status" value="1"/>
</dbReference>
<dbReference type="Pfam" id="PF03725">
    <property type="entry name" value="RNase_PH_C"/>
    <property type="match status" value="1"/>
</dbReference>
<protein>
    <submittedName>
        <fullName evidence="10">Ribosomal S5 domain 2</fullName>
    </submittedName>
</protein>
<dbReference type="InterPro" id="IPR033100">
    <property type="entry name" value="Rrp45"/>
</dbReference>
<dbReference type="CDD" id="cd11368">
    <property type="entry name" value="RNase_PH_RRP45"/>
    <property type="match status" value="1"/>
</dbReference>
<dbReference type="Pfam" id="PF01138">
    <property type="entry name" value="RNase_PH"/>
    <property type="match status" value="1"/>
</dbReference>
<dbReference type="GO" id="GO:0071035">
    <property type="term" value="P:nuclear polyadenylation-dependent rRNA catabolic process"/>
    <property type="evidence" value="ECO:0007669"/>
    <property type="project" value="TreeGrafter"/>
</dbReference>
<dbReference type="GO" id="GO:0071028">
    <property type="term" value="P:nuclear mRNA surveillance"/>
    <property type="evidence" value="ECO:0007669"/>
    <property type="project" value="TreeGrafter"/>
</dbReference>
<feature type="region of interest" description="Disordered" evidence="7">
    <location>
        <begin position="1"/>
        <end position="30"/>
    </location>
</feature>
<evidence type="ECO:0000313" key="11">
    <source>
        <dbReference type="Proteomes" id="UP000217199"/>
    </source>
</evidence>
<organism evidence="10 11">
    <name type="scientific">Pyrrhoderma noxium</name>
    <dbReference type="NCBI Taxonomy" id="2282107"/>
    <lineage>
        <taxon>Eukaryota</taxon>
        <taxon>Fungi</taxon>
        <taxon>Dikarya</taxon>
        <taxon>Basidiomycota</taxon>
        <taxon>Agaricomycotina</taxon>
        <taxon>Agaricomycetes</taxon>
        <taxon>Hymenochaetales</taxon>
        <taxon>Hymenochaetaceae</taxon>
        <taxon>Pyrrhoderma</taxon>
    </lineage>
</organism>
<dbReference type="STRING" id="2282107.A0A286UHH2"/>
<name>A0A286UHH2_9AGAM</name>
<reference evidence="10 11" key="1">
    <citation type="journal article" date="2017" name="Mol. Ecol.">
        <title>Comparative and population genomic landscape of Phellinus noxius: A hypervariable fungus causing root rot in trees.</title>
        <authorList>
            <person name="Chung C.L."/>
            <person name="Lee T.J."/>
            <person name="Akiba M."/>
            <person name="Lee H.H."/>
            <person name="Kuo T.H."/>
            <person name="Liu D."/>
            <person name="Ke H.M."/>
            <person name="Yokoi T."/>
            <person name="Roa M.B."/>
            <person name="Lu M.J."/>
            <person name="Chang Y.Y."/>
            <person name="Ann P.J."/>
            <person name="Tsai J.N."/>
            <person name="Chen C.Y."/>
            <person name="Tzean S.S."/>
            <person name="Ota Y."/>
            <person name="Hattori T."/>
            <person name="Sahashi N."/>
            <person name="Liou R.F."/>
            <person name="Kikuchi T."/>
            <person name="Tsai I.J."/>
        </authorList>
    </citation>
    <scope>NUCLEOTIDE SEQUENCE [LARGE SCALE GENOMIC DNA]</scope>
    <source>
        <strain evidence="10 11">FFPRI411160</strain>
    </source>
</reference>
<dbReference type="GO" id="GO:0035925">
    <property type="term" value="F:mRNA 3'-UTR AU-rich region binding"/>
    <property type="evidence" value="ECO:0007669"/>
    <property type="project" value="TreeGrafter"/>
</dbReference>
<dbReference type="InterPro" id="IPR027408">
    <property type="entry name" value="PNPase/RNase_PH_dom_sf"/>
</dbReference>
<feature type="domain" description="Exoribonuclease phosphorolytic" evidence="9">
    <location>
        <begin position="240"/>
        <end position="291"/>
    </location>
</feature>
<dbReference type="InterPro" id="IPR001247">
    <property type="entry name" value="ExoRNase_PH_dom1"/>
</dbReference>
<evidence type="ECO:0000256" key="6">
    <source>
        <dbReference type="ARBA" id="ARBA00023242"/>
    </source>
</evidence>
<dbReference type="EMBL" id="NBII01000005">
    <property type="protein sequence ID" value="PAV19080.1"/>
    <property type="molecule type" value="Genomic_DNA"/>
</dbReference>
<dbReference type="PANTHER" id="PTHR11097">
    <property type="entry name" value="EXOSOME COMPLEX EXONUCLEASE RIBOSOMAL RNA PROCESSING PROTEIN"/>
    <property type="match status" value="1"/>
</dbReference>
<keyword evidence="6" id="KW-0539">Nucleus</keyword>
<evidence type="ECO:0000256" key="1">
    <source>
        <dbReference type="ARBA" id="ARBA00004123"/>
    </source>
</evidence>
<dbReference type="InterPro" id="IPR015847">
    <property type="entry name" value="ExoRNase_PH_dom2"/>
</dbReference>
<keyword evidence="11" id="KW-1185">Reference proteome</keyword>